<dbReference type="SUPFAM" id="SSF50998">
    <property type="entry name" value="Quinoprotein alcohol dehydrogenase-like"/>
    <property type="match status" value="1"/>
</dbReference>
<dbReference type="InterPro" id="IPR037379">
    <property type="entry name" value="WDR74/Nsa1"/>
</dbReference>
<dbReference type="Pfam" id="PF00400">
    <property type="entry name" value="WD40"/>
    <property type="match status" value="2"/>
</dbReference>
<organism evidence="5 6">
    <name type="scientific">Malus baccata</name>
    <name type="common">Siberian crab apple</name>
    <name type="synonym">Pyrus baccata</name>
    <dbReference type="NCBI Taxonomy" id="106549"/>
    <lineage>
        <taxon>Eukaryota</taxon>
        <taxon>Viridiplantae</taxon>
        <taxon>Streptophyta</taxon>
        <taxon>Embryophyta</taxon>
        <taxon>Tracheophyta</taxon>
        <taxon>Spermatophyta</taxon>
        <taxon>Magnoliopsida</taxon>
        <taxon>eudicotyledons</taxon>
        <taxon>Gunneridae</taxon>
        <taxon>Pentapetalae</taxon>
        <taxon>rosids</taxon>
        <taxon>fabids</taxon>
        <taxon>Rosales</taxon>
        <taxon>Rosaceae</taxon>
        <taxon>Amygdaloideae</taxon>
        <taxon>Maleae</taxon>
        <taxon>Malus</taxon>
    </lineage>
</organism>
<feature type="repeat" description="WD" evidence="3">
    <location>
        <begin position="390"/>
        <end position="431"/>
    </location>
</feature>
<keyword evidence="6" id="KW-1185">Reference proteome</keyword>
<evidence type="ECO:0000256" key="1">
    <source>
        <dbReference type="ARBA" id="ARBA00022574"/>
    </source>
</evidence>
<feature type="region of interest" description="Disordered" evidence="4">
    <location>
        <begin position="468"/>
        <end position="574"/>
    </location>
</feature>
<dbReference type="PROSITE" id="PS50082">
    <property type="entry name" value="WD_REPEATS_2"/>
    <property type="match status" value="2"/>
</dbReference>
<dbReference type="Gene3D" id="2.130.10.10">
    <property type="entry name" value="YVTN repeat-like/Quinoprotein amine dehydrogenase"/>
    <property type="match status" value="2"/>
</dbReference>
<evidence type="ECO:0000313" key="6">
    <source>
        <dbReference type="Proteomes" id="UP000315295"/>
    </source>
</evidence>
<dbReference type="STRING" id="106549.A0A540LJ22"/>
<keyword evidence="1 3" id="KW-0853">WD repeat</keyword>
<dbReference type="GO" id="GO:0030687">
    <property type="term" value="C:preribosome, large subunit precursor"/>
    <property type="evidence" value="ECO:0007669"/>
    <property type="project" value="TreeGrafter"/>
</dbReference>
<dbReference type="PROSITE" id="PS00678">
    <property type="entry name" value="WD_REPEATS_1"/>
    <property type="match status" value="2"/>
</dbReference>
<evidence type="ECO:0000256" key="2">
    <source>
        <dbReference type="ARBA" id="ARBA00022737"/>
    </source>
</evidence>
<comment type="caution">
    <text evidence="5">The sequence shown here is derived from an EMBL/GenBank/DDBJ whole genome shotgun (WGS) entry which is preliminary data.</text>
</comment>
<dbReference type="InterPro" id="IPR015943">
    <property type="entry name" value="WD40/YVTN_repeat-like_dom_sf"/>
</dbReference>
<gene>
    <name evidence="5" type="ORF">C1H46_027952</name>
</gene>
<dbReference type="InterPro" id="IPR001680">
    <property type="entry name" value="WD40_rpt"/>
</dbReference>
<evidence type="ECO:0000256" key="3">
    <source>
        <dbReference type="PROSITE-ProRule" id="PRU00221"/>
    </source>
</evidence>
<dbReference type="PANTHER" id="PTHR16038">
    <property type="entry name" value="NOP SEVEN ASSOCIATED PROTEIN 1"/>
    <property type="match status" value="1"/>
</dbReference>
<proteinExistence type="predicted"/>
<dbReference type="AlphaFoldDB" id="A0A540LJ22"/>
<dbReference type="InterPro" id="IPR011047">
    <property type="entry name" value="Quinoprotein_ADH-like_sf"/>
</dbReference>
<evidence type="ECO:0000256" key="4">
    <source>
        <dbReference type="SAM" id="MobiDB-lite"/>
    </source>
</evidence>
<keyword evidence="2" id="KW-0677">Repeat</keyword>
<accession>A0A540LJ22</accession>
<feature type="compositionally biased region" description="Basic and acidic residues" evidence="4">
    <location>
        <begin position="488"/>
        <end position="499"/>
    </location>
</feature>
<feature type="compositionally biased region" description="Basic residues" evidence="4">
    <location>
        <begin position="523"/>
        <end position="534"/>
    </location>
</feature>
<sequence length="574" mass="63149">MPRTTTLECPGCPPLRALTFDELGLIKVIEARGKQGRAEPKLVERWGDLDSSKSVLAASLDDRKSDPLLAVARRNGTIEVLNPLNGDLRFSVTNSSNNGVQPEDDPVAGLHLLAKKNLELASRSCTLLTCTAKGNASIRSFELTKPASDVTSTGSSRTWSVGAGGNILCSKVDGSENYFLFGGKRVEMNVWDLDSCAKIWTAKPPPKNTLGIFTPTWFTSATFLSKDDHRKFVAGTNSHEVRLYDISAQRRPVISFEFRETAIKYVAEDLDGYTIYVGNGSGDLASFDIRTGKLLGCFLGKCSGSIRSIARHPDYPVIASCGLDSYLRLWNVKTRQLLSARRPVISFEFRETAIKYVAEDLDGYTIYVGNGSGDLASFDIRTGKLLGCFLGKCSGSIRSIARHPDYPVIASCGLDSYLRLWNVKTRQLLSAVYLKQPLSNVLFYSNFADEEAEVVNPPANRLLHGEHIAAERDEDETPPVKSKKSKEKKGSKTEAKEKTGNPPCQDNEQHIVAERDEGETPPVKRKKSKEKKGNKKEAKAKSGNNEACEEDGGKKPKSKKSSKRLKREDVDELS</sequence>
<name>A0A540LJ22_MALBA</name>
<dbReference type="GO" id="GO:0042273">
    <property type="term" value="P:ribosomal large subunit biogenesis"/>
    <property type="evidence" value="ECO:0007669"/>
    <property type="project" value="InterPro"/>
</dbReference>
<reference evidence="5 6" key="1">
    <citation type="journal article" date="2019" name="G3 (Bethesda)">
        <title>Sequencing of a Wild Apple (Malus baccata) Genome Unravels the Differences Between Cultivated and Wild Apple Species Regarding Disease Resistance and Cold Tolerance.</title>
        <authorList>
            <person name="Chen X."/>
        </authorList>
    </citation>
    <scope>NUCLEOTIDE SEQUENCE [LARGE SCALE GENOMIC DNA]</scope>
    <source>
        <strain evidence="6">cv. Shandingzi</strain>
        <tissue evidence="5">Leaves</tissue>
    </source>
</reference>
<dbReference type="CDD" id="cd22857">
    <property type="entry name" value="WDR74"/>
    <property type="match status" value="1"/>
</dbReference>
<dbReference type="EMBL" id="VIEB01000564">
    <property type="protein sequence ID" value="TQD86463.1"/>
    <property type="molecule type" value="Genomic_DNA"/>
</dbReference>
<dbReference type="InterPro" id="IPR019775">
    <property type="entry name" value="WD40_repeat_CS"/>
</dbReference>
<evidence type="ECO:0000313" key="5">
    <source>
        <dbReference type="EMBL" id="TQD86463.1"/>
    </source>
</evidence>
<dbReference type="Proteomes" id="UP000315295">
    <property type="component" value="Unassembled WGS sequence"/>
</dbReference>
<feature type="repeat" description="WD" evidence="3">
    <location>
        <begin position="299"/>
        <end position="340"/>
    </location>
</feature>
<feature type="compositionally biased region" description="Basic residues" evidence="4">
    <location>
        <begin position="555"/>
        <end position="565"/>
    </location>
</feature>
<dbReference type="GO" id="GO:0005730">
    <property type="term" value="C:nucleolus"/>
    <property type="evidence" value="ECO:0007669"/>
    <property type="project" value="InterPro"/>
</dbReference>
<dbReference type="PANTHER" id="PTHR16038:SF4">
    <property type="entry name" value="WD REPEAT-CONTAINING PROTEIN 74"/>
    <property type="match status" value="1"/>
</dbReference>
<protein>
    <submittedName>
        <fullName evidence="5">Uncharacterized protein</fullName>
    </submittedName>
</protein>
<dbReference type="SMART" id="SM00320">
    <property type="entry name" value="WD40"/>
    <property type="match status" value="3"/>
</dbReference>